<dbReference type="GO" id="GO:0016881">
    <property type="term" value="F:acid-amino acid ligase activity"/>
    <property type="evidence" value="ECO:0007669"/>
    <property type="project" value="InterPro"/>
</dbReference>
<comment type="catalytic activity">
    <reaction evidence="2">
        <text>beta-D-GlcNAc-(1-&gt;4)-Mur2Ac(oyl-L-Ala-gamma-D-O-P-Glu-L-Lys-D-Ala-D-Ala)-di-trans,octa-cis-undecaprenyl diphosphate + NH4(+) = beta-D-GlcNAc-(1-&gt;4)-Mur2Ac(oyl-L-Ala-D-isoglutaminyl-L-Lys-D-Ala-D-Ala)-di-trans,octa-cis-undecaprenyl diphosphate + phosphate + H(+)</text>
        <dbReference type="Rhea" id="RHEA:57932"/>
        <dbReference type="ChEBI" id="CHEBI:15378"/>
        <dbReference type="ChEBI" id="CHEBI:28938"/>
        <dbReference type="ChEBI" id="CHEBI:43474"/>
        <dbReference type="ChEBI" id="CHEBI:62233"/>
        <dbReference type="ChEBI" id="CHEBI:143132"/>
    </reaction>
</comment>
<dbReference type="InterPro" id="IPR013221">
    <property type="entry name" value="Mur_ligase_cen"/>
</dbReference>
<keyword evidence="2" id="KW-0862">Zinc</keyword>
<feature type="domain" description="Mur ligase central" evidence="3">
    <location>
        <begin position="60"/>
        <end position="145"/>
    </location>
</feature>
<keyword evidence="2" id="KW-0573">Peptidoglycan synthesis</keyword>
<dbReference type="Proteomes" id="UP000260773">
    <property type="component" value="Unassembled WGS sequence"/>
</dbReference>
<keyword evidence="2" id="KW-0133">Cell shape</keyword>
<comment type="caution">
    <text evidence="5">The sequence shown here is derived from an EMBL/GenBank/DDBJ whole genome shotgun (WGS) entry which is preliminary data.</text>
</comment>
<proteinExistence type="inferred from homology"/>
<protein>
    <recommendedName>
        <fullName evidence="2">Lipid II isoglutaminyl synthase (glutamine-hydrolyzing) subunit MurT</fullName>
        <ecNumber evidence="2">6.3.5.13</ecNumber>
    </recommendedName>
</protein>
<keyword evidence="2 5" id="KW-0436">Ligase</keyword>
<comment type="subunit">
    <text evidence="2">Forms a heterodimer with GatD.</text>
</comment>
<dbReference type="PANTHER" id="PTHR23135">
    <property type="entry name" value="MUR LIGASE FAMILY MEMBER"/>
    <property type="match status" value="1"/>
</dbReference>
<sequence>MKNSKKKTMRFYLTLAGIKVLIKVLQLCGRNATHVPGRKAINICPDFLDQIDKPEFIIGITGTNGKTTVSNLIADVMQDNGYDIIDNRFGGNIDSGIASSLIKNSTMGGHMKKKYAVLEIDERMTTKIFPYVKPDILVCTNLFRDSYKRNAHSEFIAGILNQTIPSTSKLILNGEDLVSNHLAPDNDRVYFGIACEDEKTTSTNNIIKDVVACPKCGAKLNYEYIRYNHIGRAFCPNCDFGSPEMDYAVEAIDYEKRKVHIRTPKGNMEVKLLGDNITDVYNTVTAVAALEEFGLSAEAISRSFEKMKIAGTRFNCVEVKGKKLITDVAKGQNPIAVSRVCDFVRHEPGQKAVVLIVDDFYDRQESSENIAWFFDTDFEFLNDPGIEQIIVGGFRCPDMHLRLLMAGIPEEKIVCCDKEPDTAAYVDFDKVDNVYILHDIYTTQYAKAIQKSLSEQLEKEGR</sequence>
<dbReference type="Pfam" id="PF08245">
    <property type="entry name" value="Mur_ligase_M"/>
    <property type="match status" value="1"/>
</dbReference>
<keyword evidence="2" id="KW-0479">Metal-binding</keyword>
<feature type="binding site" evidence="2">
    <location>
        <position position="235"/>
    </location>
    <ligand>
        <name>Zn(2+)</name>
        <dbReference type="ChEBI" id="CHEBI:29105"/>
    </ligand>
</feature>
<dbReference type="GO" id="GO:0005524">
    <property type="term" value="F:ATP binding"/>
    <property type="evidence" value="ECO:0007669"/>
    <property type="project" value="UniProtKB-UniRule"/>
</dbReference>
<dbReference type="GO" id="GO:0008360">
    <property type="term" value="P:regulation of cell shape"/>
    <property type="evidence" value="ECO:0007669"/>
    <property type="project" value="UniProtKB-KW"/>
</dbReference>
<dbReference type="UniPathway" id="UPA00219"/>
<feature type="binding site" evidence="2">
    <location>
        <position position="213"/>
    </location>
    <ligand>
        <name>Zn(2+)</name>
        <dbReference type="ChEBI" id="CHEBI:29105"/>
    </ligand>
</feature>
<dbReference type="InterPro" id="IPR043703">
    <property type="entry name" value="Lipid_II_synth_MurT"/>
</dbReference>
<comment type="catalytic activity">
    <reaction evidence="2">
        <text>beta-D-GlcNAc-(1-&gt;4)-Mur2Ac(oyl-L-Ala-gamma-D-Glu-L-Lys-D-Ala-D-Ala)-di-trans,octa-cis-undecaprenyl diphosphate + L-glutamine + ATP + H2O = beta-D-GlcNAc-(1-&gt;4)-Mur2Ac(oyl-L-Ala-D-isoglutaminyl-L-Lys-D-Ala-D-Ala)-di-trans,octa-cis-undecaprenyl diphosphate + L-glutamate + ADP + phosphate + H(+)</text>
        <dbReference type="Rhea" id="RHEA:57928"/>
        <dbReference type="ChEBI" id="CHEBI:15377"/>
        <dbReference type="ChEBI" id="CHEBI:15378"/>
        <dbReference type="ChEBI" id="CHEBI:29985"/>
        <dbReference type="ChEBI" id="CHEBI:30616"/>
        <dbReference type="ChEBI" id="CHEBI:43474"/>
        <dbReference type="ChEBI" id="CHEBI:58359"/>
        <dbReference type="ChEBI" id="CHEBI:60033"/>
        <dbReference type="ChEBI" id="CHEBI:62233"/>
        <dbReference type="ChEBI" id="CHEBI:456216"/>
        <dbReference type="EC" id="6.3.5.13"/>
    </reaction>
</comment>
<dbReference type="SUPFAM" id="SSF53623">
    <property type="entry name" value="MurD-like peptide ligases, catalytic domain"/>
    <property type="match status" value="1"/>
</dbReference>
<evidence type="ECO:0000313" key="5">
    <source>
        <dbReference type="EMBL" id="RGB81938.1"/>
    </source>
</evidence>
<comment type="pathway">
    <text evidence="1 2">Cell wall biogenesis; peptidoglycan biosynthesis.</text>
</comment>
<feature type="binding site" evidence="2">
    <location>
        <position position="238"/>
    </location>
    <ligand>
        <name>Zn(2+)</name>
        <dbReference type="ChEBI" id="CHEBI:29105"/>
    </ligand>
</feature>
<keyword evidence="2" id="KW-0961">Cell wall biogenesis/degradation</keyword>
<dbReference type="GO" id="GO:0009252">
    <property type="term" value="P:peptidoglycan biosynthetic process"/>
    <property type="evidence" value="ECO:0007669"/>
    <property type="project" value="UniProtKB-UniRule"/>
</dbReference>
<feature type="domain" description="Lipid II isoglutaminyl synthase (glutamine-hydrolyzing) subunit MurT C-terminal" evidence="4">
    <location>
        <begin position="332"/>
        <end position="439"/>
    </location>
</feature>
<dbReference type="HAMAP" id="MF_02214">
    <property type="entry name" value="Lipid_II_synth_MurT"/>
    <property type="match status" value="1"/>
</dbReference>
<evidence type="ECO:0000313" key="6">
    <source>
        <dbReference type="Proteomes" id="UP000260773"/>
    </source>
</evidence>
<comment type="caution">
    <text evidence="2">Lacks conserved residue(s) required for the propagation of feature annotation.</text>
</comment>
<evidence type="ECO:0000259" key="4">
    <source>
        <dbReference type="Pfam" id="PF08353"/>
    </source>
</evidence>
<dbReference type="GO" id="GO:0008270">
    <property type="term" value="F:zinc ion binding"/>
    <property type="evidence" value="ECO:0007669"/>
    <property type="project" value="UniProtKB-UniRule"/>
</dbReference>
<comment type="catalytic activity">
    <reaction evidence="2">
        <text>beta-D-GlcNAc-(1-&gt;4)-Mur2Ac(oyl-L-Ala-gamma-D-Glu-L-Lys-D-Ala-D-Ala)-di-trans,octa-cis-undecaprenyl diphosphate + ATP = beta-D-GlcNAc-(1-&gt;4)-Mur2Ac(oyl-L-Ala-gamma-D-O-P-Glu-L-Lys-D-Ala-D-Ala)-di-trans,octa-cis-undecaprenyl diphosphate + ADP</text>
        <dbReference type="Rhea" id="RHEA:59488"/>
        <dbReference type="ChEBI" id="CHEBI:30616"/>
        <dbReference type="ChEBI" id="CHEBI:60033"/>
        <dbReference type="ChEBI" id="CHEBI:143132"/>
        <dbReference type="ChEBI" id="CHEBI:456216"/>
    </reaction>
</comment>
<dbReference type="Gene3D" id="3.40.1190.10">
    <property type="entry name" value="Mur-like, catalytic domain"/>
    <property type="match status" value="1"/>
</dbReference>
<keyword evidence="2" id="KW-0547">Nucleotide-binding</keyword>
<dbReference type="Pfam" id="PF08353">
    <property type="entry name" value="MurT_C"/>
    <property type="match status" value="1"/>
</dbReference>
<feature type="binding site" evidence="2">
    <location>
        <position position="216"/>
    </location>
    <ligand>
        <name>Zn(2+)</name>
        <dbReference type="ChEBI" id="CHEBI:29105"/>
    </ligand>
</feature>
<comment type="function">
    <text evidence="2">The lipid II isoglutaminyl synthase complex catalyzes the formation of alpha-D-isoglutamine in the cell wall lipid II stem peptide. The MurT subunit catalyzes the ATP-dependent amidation of D-glutamate residue of lipid II, converting it to an isoglutamine residue.</text>
</comment>
<dbReference type="InterPro" id="IPR036565">
    <property type="entry name" value="Mur-like_cat_sf"/>
</dbReference>
<evidence type="ECO:0000256" key="1">
    <source>
        <dbReference type="ARBA" id="ARBA00004752"/>
    </source>
</evidence>
<dbReference type="GO" id="GO:0140282">
    <property type="term" value="F:carbon-nitrogen ligase activity on lipid II"/>
    <property type="evidence" value="ECO:0007669"/>
    <property type="project" value="UniProtKB-UniRule"/>
</dbReference>
<keyword evidence="2" id="KW-0067">ATP-binding</keyword>
<reference evidence="5 6" key="1">
    <citation type="submission" date="2018-08" db="EMBL/GenBank/DDBJ databases">
        <title>A genome reference for cultivated species of the human gut microbiota.</title>
        <authorList>
            <person name="Zou Y."/>
            <person name="Xue W."/>
            <person name="Luo G."/>
        </authorList>
    </citation>
    <scope>NUCLEOTIDE SEQUENCE [LARGE SCALE GENOMIC DNA]</scope>
    <source>
        <strain evidence="5 6">AF45-17</strain>
    </source>
</reference>
<dbReference type="PANTHER" id="PTHR23135:SF7">
    <property type="entry name" value="LIPID II ISOGLUTAMINYL SYNTHASE (GLUTAMINE-HYDROLYZING) SUBUNIT MURT"/>
    <property type="match status" value="1"/>
</dbReference>
<dbReference type="InterPro" id="IPR013564">
    <property type="entry name" value="MurT_C"/>
</dbReference>
<accession>A0A3E2TSH0</accession>
<dbReference type="GO" id="GO:0071555">
    <property type="term" value="P:cell wall organization"/>
    <property type="evidence" value="ECO:0007669"/>
    <property type="project" value="UniProtKB-KW"/>
</dbReference>
<name>A0A3E2TSH0_9FIRM</name>
<evidence type="ECO:0000259" key="3">
    <source>
        <dbReference type="Pfam" id="PF08245"/>
    </source>
</evidence>
<comment type="similarity">
    <text evidence="2">Belongs to the MurCDEF family. MurT subfamily.</text>
</comment>
<dbReference type="RefSeq" id="WP_015514141.1">
    <property type="nucleotide sequence ID" value="NZ_LR698973.1"/>
</dbReference>
<dbReference type="EMBL" id="QVEP01000003">
    <property type="protein sequence ID" value="RGB81938.1"/>
    <property type="molecule type" value="Genomic_DNA"/>
</dbReference>
<gene>
    <name evidence="2" type="primary">murT</name>
    <name evidence="5" type="ORF">DW070_01880</name>
</gene>
<organism evidence="5 6">
    <name type="scientific">Coprococcus catus</name>
    <dbReference type="NCBI Taxonomy" id="116085"/>
    <lineage>
        <taxon>Bacteria</taxon>
        <taxon>Bacillati</taxon>
        <taxon>Bacillota</taxon>
        <taxon>Clostridia</taxon>
        <taxon>Lachnospirales</taxon>
        <taxon>Lachnospiraceae</taxon>
        <taxon>Coprococcus</taxon>
    </lineage>
</organism>
<evidence type="ECO:0000256" key="2">
    <source>
        <dbReference type="HAMAP-Rule" id="MF_02214"/>
    </source>
</evidence>
<dbReference type="EC" id="6.3.5.13" evidence="2"/>
<dbReference type="AlphaFoldDB" id="A0A3E2TSH0"/>